<keyword evidence="5" id="KW-1185">Reference proteome</keyword>
<accession>A0AAW0GD01</accession>
<dbReference type="InterPro" id="IPR012341">
    <property type="entry name" value="6hp_glycosidase-like_sf"/>
</dbReference>
<dbReference type="EMBL" id="JASBNA010000009">
    <property type="protein sequence ID" value="KAK7689030.1"/>
    <property type="molecule type" value="Genomic_DNA"/>
</dbReference>
<evidence type="ECO:0000313" key="4">
    <source>
        <dbReference type="EMBL" id="KAK7689030.1"/>
    </source>
</evidence>
<feature type="chain" id="PRO_5043923043" description="Glucuronyl hydrolase" evidence="3">
    <location>
        <begin position="19"/>
        <end position="407"/>
    </location>
</feature>
<name>A0AAW0GD01_9APHY</name>
<dbReference type="GO" id="GO:0052757">
    <property type="term" value="F:chondroitin hydrolase activity"/>
    <property type="evidence" value="ECO:0007669"/>
    <property type="project" value="TreeGrafter"/>
</dbReference>
<comment type="caution">
    <text evidence="4">The sequence shown here is derived from an EMBL/GenBank/DDBJ whole genome shotgun (WGS) entry which is preliminary data.</text>
</comment>
<gene>
    <name evidence="4" type="ORF">QCA50_007721</name>
</gene>
<sequence length="407" mass="45138">MLSSVTIVIALLLSCAQGAPQQSDNVLPAEAFSPLVAQKVLATAQQIQSPPRYPQWTDRNAGTWQYFSPDTWTTGFFPATLYALNDRKTLCKTKDATLANTNWLGLAQTWSAAEIPLEVKTGVGHDVGFLSFPFAEELELNKNNQTAIDAVNKFATALAARYSPIVGCTRSWDAADPTDFQVIIDNMMNLEVLFVSYEYTKNETLREIAISHANKTMVNHLRPDGSSFHVVDYNSTTGKVFRQRTSQGFADNSTWSRGQAWGIYGFANMYKRTQIFDYLKTARHMADYFLDNMPTNGIVPWDFNAPVASRPADSSAAMIAATGLLLLAQQELKSAPPNLSNYYHWLNGASSLINKMTELAWRPSWQSLLANGTVNNPAQNNLTGIVYGDYYFIRAANEMVRMGAVSC</sequence>
<dbReference type="PANTHER" id="PTHR36845:SF1">
    <property type="entry name" value="HYDROLASE, PUTATIVE (AFU_ORTHOLOGUE AFUA_7G05090)-RELATED"/>
    <property type="match status" value="1"/>
</dbReference>
<evidence type="ECO:0000256" key="1">
    <source>
        <dbReference type="ARBA" id="ARBA00022801"/>
    </source>
</evidence>
<protein>
    <recommendedName>
        <fullName evidence="6">Glucuronyl hydrolase</fullName>
    </recommendedName>
</protein>
<reference evidence="4 5" key="1">
    <citation type="submission" date="2022-09" db="EMBL/GenBank/DDBJ databases">
        <authorList>
            <person name="Palmer J.M."/>
        </authorList>
    </citation>
    <scope>NUCLEOTIDE SEQUENCE [LARGE SCALE GENOMIC DNA]</scope>
    <source>
        <strain evidence="4 5">DSM 7382</strain>
    </source>
</reference>
<dbReference type="InterPro" id="IPR052369">
    <property type="entry name" value="UG_Glycosaminoglycan_Hydrolase"/>
</dbReference>
<keyword evidence="3" id="KW-0732">Signal</keyword>
<evidence type="ECO:0000256" key="3">
    <source>
        <dbReference type="SAM" id="SignalP"/>
    </source>
</evidence>
<evidence type="ECO:0000256" key="2">
    <source>
        <dbReference type="ARBA" id="ARBA00038358"/>
    </source>
</evidence>
<dbReference type="SUPFAM" id="SSF48208">
    <property type="entry name" value="Six-hairpin glycosidases"/>
    <property type="match status" value="1"/>
</dbReference>
<feature type="signal peptide" evidence="3">
    <location>
        <begin position="1"/>
        <end position="18"/>
    </location>
</feature>
<organism evidence="4 5">
    <name type="scientific">Cerrena zonata</name>
    <dbReference type="NCBI Taxonomy" id="2478898"/>
    <lineage>
        <taxon>Eukaryota</taxon>
        <taxon>Fungi</taxon>
        <taxon>Dikarya</taxon>
        <taxon>Basidiomycota</taxon>
        <taxon>Agaricomycotina</taxon>
        <taxon>Agaricomycetes</taxon>
        <taxon>Polyporales</taxon>
        <taxon>Cerrenaceae</taxon>
        <taxon>Cerrena</taxon>
    </lineage>
</organism>
<dbReference type="GO" id="GO:0000272">
    <property type="term" value="P:polysaccharide catabolic process"/>
    <property type="evidence" value="ECO:0007669"/>
    <property type="project" value="TreeGrafter"/>
</dbReference>
<keyword evidence="1" id="KW-0378">Hydrolase</keyword>
<dbReference type="PANTHER" id="PTHR36845">
    <property type="entry name" value="HYDROLASE, PUTATIVE (AFU_ORTHOLOGUE AFUA_7G05090)-RELATED"/>
    <property type="match status" value="1"/>
</dbReference>
<dbReference type="Gene3D" id="1.50.10.10">
    <property type="match status" value="1"/>
</dbReference>
<dbReference type="Proteomes" id="UP001385951">
    <property type="component" value="Unassembled WGS sequence"/>
</dbReference>
<comment type="similarity">
    <text evidence="2">Belongs to the glycosyl hydrolase 88 family.</text>
</comment>
<proteinExistence type="inferred from homology"/>
<evidence type="ECO:0000313" key="5">
    <source>
        <dbReference type="Proteomes" id="UP001385951"/>
    </source>
</evidence>
<dbReference type="AlphaFoldDB" id="A0AAW0GD01"/>
<evidence type="ECO:0008006" key="6">
    <source>
        <dbReference type="Google" id="ProtNLM"/>
    </source>
</evidence>
<dbReference type="InterPro" id="IPR008928">
    <property type="entry name" value="6-hairpin_glycosidase_sf"/>
</dbReference>